<dbReference type="RefSeq" id="WP_201653897.1">
    <property type="nucleotide sequence ID" value="NZ_CP068047.1"/>
</dbReference>
<organism evidence="1 2">
    <name type="scientific">Devosia oryziradicis</name>
    <dbReference type="NCBI Taxonomy" id="2801335"/>
    <lineage>
        <taxon>Bacteria</taxon>
        <taxon>Pseudomonadati</taxon>
        <taxon>Pseudomonadota</taxon>
        <taxon>Alphaproteobacteria</taxon>
        <taxon>Hyphomicrobiales</taxon>
        <taxon>Devosiaceae</taxon>
        <taxon>Devosia</taxon>
    </lineage>
</organism>
<accession>A0ABX7BSW7</accession>
<sequence length="177" mass="18372">MKLTWFGGTTTRIHVGGSILVMDPQAAPQAIDAAELVSGADRVIAGFGTDLAGADGSTWKPRKPPRLLDEGDGLPTVDAWCVGAEAVLVDVIGESPLLLVRGDVPPLGRWVESAVVVLFGHGERLTELGVAVLDNIPPRLLALAGDEVAVDIAITALRDRLEGTGLVSLEAGLALEI</sequence>
<proteinExistence type="predicted"/>
<dbReference type="Proteomes" id="UP000595460">
    <property type="component" value="Chromosome"/>
</dbReference>
<evidence type="ECO:0000313" key="1">
    <source>
        <dbReference type="EMBL" id="QQR35045.1"/>
    </source>
</evidence>
<reference evidence="1 2" key="1">
    <citation type="submission" date="2021-01" db="EMBL/GenBank/DDBJ databases">
        <title>Genome seq and assembly of Devosia sp. G19.</title>
        <authorList>
            <person name="Chhetri G."/>
        </authorList>
    </citation>
    <scope>NUCLEOTIDE SEQUENCE [LARGE SCALE GENOMIC DNA]</scope>
    <source>
        <strain evidence="1 2">G19</strain>
    </source>
</reference>
<evidence type="ECO:0000313" key="2">
    <source>
        <dbReference type="Proteomes" id="UP000595460"/>
    </source>
</evidence>
<keyword evidence="2" id="KW-1185">Reference proteome</keyword>
<dbReference type="EMBL" id="CP068047">
    <property type="protein sequence ID" value="QQR35045.1"/>
    <property type="molecule type" value="Genomic_DNA"/>
</dbReference>
<gene>
    <name evidence="1" type="ORF">JI749_11725</name>
</gene>
<protein>
    <submittedName>
        <fullName evidence="1">Uncharacterized protein</fullName>
    </submittedName>
</protein>
<name>A0ABX7BSW7_9HYPH</name>